<dbReference type="PANTHER" id="PTHR46485:SF6">
    <property type="entry name" value="DUAL SPECIFICITY TESTIS-SPECIFIC PROTEIN KINASE 2"/>
    <property type="match status" value="1"/>
</dbReference>
<dbReference type="SUPFAM" id="SSF48371">
    <property type="entry name" value="ARM repeat"/>
    <property type="match status" value="1"/>
</dbReference>
<sequence length="851" mass="94817">LAHGNPKYQNQMYKGLIALLPCTSPKAQQLALQTLRIAQVIVKTVHPSIVEALLNLLRSLHLKVQYKAIELIRELMHYEVRPALLKGLVALLKPSREEISKPQILNVPVMQKLNESLPVFVQQAAAAKATGILERESLEFIEELVNLRVVHHLLCAMGNQDQADSQREASLALEGSTISFIQIWTEGQTRDNGLYFSKLNAHRYYNISVTACCMLKGKYFVRIFPVVEEHVKKAMRERLFELFLVRHRTSDQVMALKMNMMSSNRANMLREVQLMNRLSHPNILRFMGVCVHEGQLHALTEYINGGNLEQLLDSNKHLSWSARVKLAHDIAMGLSYLHFKGIFHRDLTSKNCLIKCEEDVYTGVVGDFGLAEKIPDYSVESEKLSVVGSPFWMAPEVLRDEQYNEKADVFSYGIILCEIIARIQADPDYLPRTEMDPKLRPSFPEMVKTLEEILNRLRAQEAERERLHLSLESIDKKTIPKGPGDKIQGVKRSNPMGLQDGKIPPKSPRPRRNILLSRSQSDVFARKSSHKINVQDPYYHPTRGGAGGHKINPFNAREDLKGGKTKFFDMPSKSVISLVFDLHSPQSGVITSQRQFRQGCVGAGGVDYWQDPSLFPGRRCRSLPVSPVLLPKECFGIGGGGLASTVCKCDPVLLGNEVRQKMLSSGGKYSVLEIPPFRPRSKSEEFEEEVDGAESENGESWSPHHYQAASQSADRGEAMDCSNSQGGPEEPGEDDCEFYPAVDRLSPPVSSGRGENGTSGRNSVCEDMEAVNEEEMQRYMSNLAIPEPGVMGLGAQTPTLGSAKASFSLSISVEPDSDEESFLSSEESFGPIVLAPCVVSRSPDIQSKCDI</sequence>
<comment type="cofactor">
    <cofactor evidence="1">
        <name>Mn(2+)</name>
        <dbReference type="ChEBI" id="CHEBI:29035"/>
    </cofactor>
</comment>
<keyword evidence="7" id="KW-0547">Nucleotide-binding</keyword>
<evidence type="ECO:0000256" key="1">
    <source>
        <dbReference type="ARBA" id="ARBA00001936"/>
    </source>
</evidence>
<reference evidence="16 17" key="1">
    <citation type="submission" date="2019-01" db="EMBL/GenBank/DDBJ databases">
        <title>Draft Genome and Complete Hox-Cluster Characterization of the Sterlet Sturgeon (Acipenser ruthenus).</title>
        <authorList>
            <person name="Wei Q."/>
        </authorList>
    </citation>
    <scope>NUCLEOTIDE SEQUENCE [LARGE SCALE GENOMIC DNA]</scope>
    <source>
        <strain evidence="16">WHYD16114868_AA</strain>
        <tissue evidence="16">Blood</tissue>
    </source>
</reference>
<accession>A0A444U1N0</accession>
<keyword evidence="17" id="KW-1185">Reference proteome</keyword>
<protein>
    <recommendedName>
        <fullName evidence="4">dual-specificity kinase</fullName>
        <ecNumber evidence="4">2.7.12.1</ecNumber>
    </recommendedName>
</protein>
<evidence type="ECO:0000256" key="2">
    <source>
        <dbReference type="ARBA" id="ARBA00001946"/>
    </source>
</evidence>
<dbReference type="PROSITE" id="PS50011">
    <property type="entry name" value="PROTEIN_KINASE_DOM"/>
    <property type="match status" value="1"/>
</dbReference>
<dbReference type="InterPro" id="IPR000719">
    <property type="entry name" value="Prot_kinase_dom"/>
</dbReference>
<feature type="compositionally biased region" description="Acidic residues" evidence="14">
    <location>
        <begin position="685"/>
        <end position="697"/>
    </location>
</feature>
<evidence type="ECO:0000256" key="14">
    <source>
        <dbReference type="SAM" id="MobiDB-lite"/>
    </source>
</evidence>
<dbReference type="InterPro" id="IPR050940">
    <property type="entry name" value="Actin_reg-Ser/Thr_kinase"/>
</dbReference>
<dbReference type="GO" id="GO:0005737">
    <property type="term" value="C:cytoplasm"/>
    <property type="evidence" value="ECO:0007669"/>
    <property type="project" value="TreeGrafter"/>
</dbReference>
<keyword evidence="9" id="KW-0067">ATP-binding</keyword>
<evidence type="ECO:0000256" key="6">
    <source>
        <dbReference type="ARBA" id="ARBA00022679"/>
    </source>
</evidence>
<proteinExistence type="inferred from homology"/>
<keyword evidence="10" id="KW-0464">Manganese</keyword>
<evidence type="ECO:0000256" key="13">
    <source>
        <dbReference type="ARBA" id="ARBA00051680"/>
    </source>
</evidence>
<dbReference type="GO" id="GO:0004674">
    <property type="term" value="F:protein serine/threonine kinase activity"/>
    <property type="evidence" value="ECO:0007669"/>
    <property type="project" value="UniProtKB-KW"/>
</dbReference>
<dbReference type="EC" id="2.7.12.1" evidence="4"/>
<evidence type="ECO:0000313" key="16">
    <source>
        <dbReference type="EMBL" id="RXM29074.1"/>
    </source>
</evidence>
<keyword evidence="5" id="KW-0723">Serine/threonine-protein kinase</keyword>
<dbReference type="Gene3D" id="3.30.200.20">
    <property type="entry name" value="Phosphorylase Kinase, domain 1"/>
    <property type="match status" value="1"/>
</dbReference>
<feature type="non-terminal residue" evidence="16">
    <location>
        <position position="1"/>
    </location>
</feature>
<evidence type="ECO:0000256" key="10">
    <source>
        <dbReference type="ARBA" id="ARBA00023211"/>
    </source>
</evidence>
<feature type="region of interest" description="Disordered" evidence="14">
    <location>
        <begin position="475"/>
        <end position="512"/>
    </location>
</feature>
<dbReference type="PROSITE" id="PS00109">
    <property type="entry name" value="PROTEIN_KINASE_TYR"/>
    <property type="match status" value="1"/>
</dbReference>
<comment type="caution">
    <text evidence="16">The sequence shown here is derived from an EMBL/GenBank/DDBJ whole genome shotgun (WGS) entry which is preliminary data.</text>
</comment>
<comment type="cofactor">
    <cofactor evidence="2">
        <name>Mg(2+)</name>
        <dbReference type="ChEBI" id="CHEBI:18420"/>
    </cofactor>
</comment>
<gene>
    <name evidence="16" type="ORF">EOD39_9150</name>
</gene>
<dbReference type="Pfam" id="PF17741">
    <property type="entry name" value="DUF5578"/>
    <property type="match status" value="1"/>
</dbReference>
<comment type="similarity">
    <text evidence="3">Belongs to the protein kinase superfamily. TKL Ser/Thr protein kinase family.</text>
</comment>
<dbReference type="GO" id="GO:0005524">
    <property type="term" value="F:ATP binding"/>
    <property type="evidence" value="ECO:0007669"/>
    <property type="project" value="UniProtKB-KW"/>
</dbReference>
<evidence type="ECO:0000256" key="12">
    <source>
        <dbReference type="ARBA" id="ARBA00049308"/>
    </source>
</evidence>
<comment type="catalytic activity">
    <reaction evidence="11">
        <text>L-seryl-[protein] + ATP = O-phospho-L-seryl-[protein] + ADP + H(+)</text>
        <dbReference type="Rhea" id="RHEA:17989"/>
        <dbReference type="Rhea" id="RHEA-COMP:9863"/>
        <dbReference type="Rhea" id="RHEA-COMP:11604"/>
        <dbReference type="ChEBI" id="CHEBI:15378"/>
        <dbReference type="ChEBI" id="CHEBI:29999"/>
        <dbReference type="ChEBI" id="CHEBI:30616"/>
        <dbReference type="ChEBI" id="CHEBI:83421"/>
        <dbReference type="ChEBI" id="CHEBI:456216"/>
        <dbReference type="EC" id="2.7.12.1"/>
    </reaction>
</comment>
<evidence type="ECO:0000259" key="15">
    <source>
        <dbReference type="PROSITE" id="PS50011"/>
    </source>
</evidence>
<dbReference type="Pfam" id="PF07714">
    <property type="entry name" value="PK_Tyr_Ser-Thr"/>
    <property type="match status" value="1"/>
</dbReference>
<dbReference type="InterPro" id="IPR041090">
    <property type="entry name" value="DUF5578"/>
</dbReference>
<evidence type="ECO:0000256" key="8">
    <source>
        <dbReference type="ARBA" id="ARBA00022777"/>
    </source>
</evidence>
<dbReference type="InterPro" id="IPR001245">
    <property type="entry name" value="Ser-Thr/Tyr_kinase_cat_dom"/>
</dbReference>
<dbReference type="SUPFAM" id="SSF56112">
    <property type="entry name" value="Protein kinase-like (PK-like)"/>
    <property type="match status" value="1"/>
</dbReference>
<keyword evidence="6" id="KW-0808">Transferase</keyword>
<dbReference type="Gene3D" id="1.10.510.10">
    <property type="entry name" value="Transferase(Phosphotransferase) domain 1"/>
    <property type="match status" value="1"/>
</dbReference>
<dbReference type="FunFam" id="1.10.510.10:FF:000202">
    <property type="entry name" value="Dual specificity testis-specific protein kinase 2"/>
    <property type="match status" value="1"/>
</dbReference>
<dbReference type="InterPro" id="IPR011009">
    <property type="entry name" value="Kinase-like_dom_sf"/>
</dbReference>
<evidence type="ECO:0000256" key="7">
    <source>
        <dbReference type="ARBA" id="ARBA00022741"/>
    </source>
</evidence>
<dbReference type="PANTHER" id="PTHR46485">
    <property type="entry name" value="LIM DOMAIN KINASE 1"/>
    <property type="match status" value="1"/>
</dbReference>
<dbReference type="InterPro" id="IPR011989">
    <property type="entry name" value="ARM-like"/>
</dbReference>
<evidence type="ECO:0000313" key="17">
    <source>
        <dbReference type="Proteomes" id="UP000289886"/>
    </source>
</evidence>
<evidence type="ECO:0000256" key="3">
    <source>
        <dbReference type="ARBA" id="ARBA00005843"/>
    </source>
</evidence>
<organism evidence="16 17">
    <name type="scientific">Acipenser ruthenus</name>
    <name type="common">Sterlet sturgeon</name>
    <dbReference type="NCBI Taxonomy" id="7906"/>
    <lineage>
        <taxon>Eukaryota</taxon>
        <taxon>Metazoa</taxon>
        <taxon>Chordata</taxon>
        <taxon>Craniata</taxon>
        <taxon>Vertebrata</taxon>
        <taxon>Euteleostomi</taxon>
        <taxon>Actinopterygii</taxon>
        <taxon>Chondrostei</taxon>
        <taxon>Acipenseriformes</taxon>
        <taxon>Acipenseridae</taxon>
        <taxon>Acipenser</taxon>
    </lineage>
</organism>
<dbReference type="AlphaFoldDB" id="A0A444U1N0"/>
<dbReference type="InterPro" id="IPR008266">
    <property type="entry name" value="Tyr_kinase_AS"/>
</dbReference>
<keyword evidence="8 16" id="KW-0418">Kinase</keyword>
<dbReference type="GO" id="GO:0005634">
    <property type="term" value="C:nucleus"/>
    <property type="evidence" value="ECO:0007669"/>
    <property type="project" value="TreeGrafter"/>
</dbReference>
<dbReference type="Gene3D" id="1.25.10.10">
    <property type="entry name" value="Leucine-rich Repeat Variant"/>
    <property type="match status" value="1"/>
</dbReference>
<dbReference type="EMBL" id="SCEB01215535">
    <property type="protein sequence ID" value="RXM29074.1"/>
    <property type="molecule type" value="Genomic_DNA"/>
</dbReference>
<comment type="catalytic activity">
    <reaction evidence="12">
        <text>L-threonyl-[protein] + ATP = O-phospho-L-threonyl-[protein] + ADP + H(+)</text>
        <dbReference type="Rhea" id="RHEA:46608"/>
        <dbReference type="Rhea" id="RHEA-COMP:11060"/>
        <dbReference type="Rhea" id="RHEA-COMP:11605"/>
        <dbReference type="ChEBI" id="CHEBI:15378"/>
        <dbReference type="ChEBI" id="CHEBI:30013"/>
        <dbReference type="ChEBI" id="CHEBI:30616"/>
        <dbReference type="ChEBI" id="CHEBI:61977"/>
        <dbReference type="ChEBI" id="CHEBI:456216"/>
        <dbReference type="EC" id="2.7.12.1"/>
    </reaction>
</comment>
<dbReference type="Proteomes" id="UP000289886">
    <property type="component" value="Unassembled WGS sequence"/>
</dbReference>
<evidence type="ECO:0000256" key="9">
    <source>
        <dbReference type="ARBA" id="ARBA00022840"/>
    </source>
</evidence>
<dbReference type="GO" id="GO:0004712">
    <property type="term" value="F:protein serine/threonine/tyrosine kinase activity"/>
    <property type="evidence" value="ECO:0007669"/>
    <property type="project" value="UniProtKB-EC"/>
</dbReference>
<feature type="domain" description="Protein kinase" evidence="15">
    <location>
        <begin position="228"/>
        <end position="539"/>
    </location>
</feature>
<evidence type="ECO:0000256" key="5">
    <source>
        <dbReference type="ARBA" id="ARBA00022527"/>
    </source>
</evidence>
<name>A0A444U1N0_ACIRT</name>
<evidence type="ECO:0000256" key="11">
    <source>
        <dbReference type="ARBA" id="ARBA00049003"/>
    </source>
</evidence>
<comment type="catalytic activity">
    <reaction evidence="13">
        <text>L-tyrosyl-[protein] + ATP = O-phospho-L-tyrosyl-[protein] + ADP + H(+)</text>
        <dbReference type="Rhea" id="RHEA:10596"/>
        <dbReference type="Rhea" id="RHEA-COMP:10136"/>
        <dbReference type="Rhea" id="RHEA-COMP:20101"/>
        <dbReference type="ChEBI" id="CHEBI:15378"/>
        <dbReference type="ChEBI" id="CHEBI:30616"/>
        <dbReference type="ChEBI" id="CHEBI:46858"/>
        <dbReference type="ChEBI" id="CHEBI:61978"/>
        <dbReference type="ChEBI" id="CHEBI:456216"/>
        <dbReference type="EC" id="2.7.12.1"/>
    </reaction>
</comment>
<evidence type="ECO:0000256" key="4">
    <source>
        <dbReference type="ARBA" id="ARBA00013203"/>
    </source>
</evidence>
<dbReference type="InterPro" id="IPR016024">
    <property type="entry name" value="ARM-type_fold"/>
</dbReference>
<dbReference type="GO" id="GO:0046872">
    <property type="term" value="F:metal ion binding"/>
    <property type="evidence" value="ECO:0007669"/>
    <property type="project" value="UniProtKB-KW"/>
</dbReference>
<dbReference type="GO" id="GO:0030036">
    <property type="term" value="P:actin cytoskeleton organization"/>
    <property type="evidence" value="ECO:0007669"/>
    <property type="project" value="TreeGrafter"/>
</dbReference>
<feature type="region of interest" description="Disordered" evidence="14">
    <location>
        <begin position="680"/>
        <end position="763"/>
    </location>
</feature>